<gene>
    <name evidence="2" type="ORF">BS47DRAFT_1038452</name>
</gene>
<dbReference type="Proteomes" id="UP000886523">
    <property type="component" value="Unassembled WGS sequence"/>
</dbReference>
<dbReference type="AlphaFoldDB" id="A0A9P6AVD2"/>
<reference evidence="2" key="1">
    <citation type="journal article" date="2020" name="Nat. Commun.">
        <title>Large-scale genome sequencing of mycorrhizal fungi provides insights into the early evolution of symbiotic traits.</title>
        <authorList>
            <person name="Miyauchi S."/>
            <person name="Kiss E."/>
            <person name="Kuo A."/>
            <person name="Drula E."/>
            <person name="Kohler A."/>
            <person name="Sanchez-Garcia M."/>
            <person name="Morin E."/>
            <person name="Andreopoulos B."/>
            <person name="Barry K.W."/>
            <person name="Bonito G."/>
            <person name="Buee M."/>
            <person name="Carver A."/>
            <person name="Chen C."/>
            <person name="Cichocki N."/>
            <person name="Clum A."/>
            <person name="Culley D."/>
            <person name="Crous P.W."/>
            <person name="Fauchery L."/>
            <person name="Girlanda M."/>
            <person name="Hayes R.D."/>
            <person name="Keri Z."/>
            <person name="LaButti K."/>
            <person name="Lipzen A."/>
            <person name="Lombard V."/>
            <person name="Magnuson J."/>
            <person name="Maillard F."/>
            <person name="Murat C."/>
            <person name="Nolan M."/>
            <person name="Ohm R.A."/>
            <person name="Pangilinan J."/>
            <person name="Pereira M.F."/>
            <person name="Perotto S."/>
            <person name="Peter M."/>
            <person name="Pfister S."/>
            <person name="Riley R."/>
            <person name="Sitrit Y."/>
            <person name="Stielow J.B."/>
            <person name="Szollosi G."/>
            <person name="Zifcakova L."/>
            <person name="Stursova M."/>
            <person name="Spatafora J.W."/>
            <person name="Tedersoo L."/>
            <person name="Vaario L.M."/>
            <person name="Yamada A."/>
            <person name="Yan M."/>
            <person name="Wang P."/>
            <person name="Xu J."/>
            <person name="Bruns T."/>
            <person name="Baldrian P."/>
            <person name="Vilgalys R."/>
            <person name="Dunand C."/>
            <person name="Henrissat B."/>
            <person name="Grigoriev I.V."/>
            <person name="Hibbett D."/>
            <person name="Nagy L.G."/>
            <person name="Martin F.M."/>
        </authorList>
    </citation>
    <scope>NUCLEOTIDE SEQUENCE</scope>
    <source>
        <strain evidence="2">UP504</strain>
    </source>
</reference>
<dbReference type="OrthoDB" id="3266451at2759"/>
<dbReference type="InterPro" id="IPR001810">
    <property type="entry name" value="F-box_dom"/>
</dbReference>
<comment type="caution">
    <text evidence="2">The sequence shown here is derived from an EMBL/GenBank/DDBJ whole genome shotgun (WGS) entry which is preliminary data.</text>
</comment>
<dbReference type="Pfam" id="PF12937">
    <property type="entry name" value="F-box-like"/>
    <property type="match status" value="1"/>
</dbReference>
<accession>A0A9P6AVD2</accession>
<dbReference type="Gene3D" id="1.20.1280.50">
    <property type="match status" value="1"/>
</dbReference>
<name>A0A9P6AVD2_9AGAM</name>
<proteinExistence type="predicted"/>
<evidence type="ECO:0000313" key="3">
    <source>
        <dbReference type="Proteomes" id="UP000886523"/>
    </source>
</evidence>
<evidence type="ECO:0000313" key="2">
    <source>
        <dbReference type="EMBL" id="KAF9512651.1"/>
    </source>
</evidence>
<protein>
    <recommendedName>
        <fullName evidence="1">F-box domain-containing protein</fullName>
    </recommendedName>
</protein>
<keyword evidence="3" id="KW-1185">Reference proteome</keyword>
<sequence length="263" mass="30106">MEFRASAGEIERIDRALARIRYKELQLLRELAYQREELNALHIVRKLATSTLAPIHRLPNEVLGEIFLCGTEGPWDDDECDAFVGLVSLVSKRWYQVAIGTPAIWKRINLASVDLTILRMRLERSKDLSIDIYAEWGINASPQYIHEAMTLLCSCMHRWGSLAFRFVGITPFRDFLDVARRCQGAAPRLHTLSIMMDRYAQRLEHPAVPLNMTMPVIRHLQLDGVQIEWNGLTSPTSKNCTSLTNGTSSWIEQHTLAYQDLKN</sequence>
<organism evidence="2 3">
    <name type="scientific">Hydnum rufescens UP504</name>
    <dbReference type="NCBI Taxonomy" id="1448309"/>
    <lineage>
        <taxon>Eukaryota</taxon>
        <taxon>Fungi</taxon>
        <taxon>Dikarya</taxon>
        <taxon>Basidiomycota</taxon>
        <taxon>Agaricomycotina</taxon>
        <taxon>Agaricomycetes</taxon>
        <taxon>Cantharellales</taxon>
        <taxon>Hydnaceae</taxon>
        <taxon>Hydnum</taxon>
    </lineage>
</organism>
<feature type="domain" description="F-box" evidence="1">
    <location>
        <begin position="55"/>
        <end position="110"/>
    </location>
</feature>
<evidence type="ECO:0000259" key="1">
    <source>
        <dbReference type="Pfam" id="PF12937"/>
    </source>
</evidence>
<dbReference type="EMBL" id="MU128983">
    <property type="protein sequence ID" value="KAF9512651.1"/>
    <property type="molecule type" value="Genomic_DNA"/>
</dbReference>